<sequence length="67" mass="7562">MKLVLFICTLLLSMAILNLCVMGNLNAKEDLCKKFPNLASCKKNQPSVRKSDYTRGCSPITRCRRDP</sequence>
<dbReference type="InterPro" id="IPR008801">
    <property type="entry name" value="RALF"/>
</dbReference>
<dbReference type="GO" id="GO:0005179">
    <property type="term" value="F:hormone activity"/>
    <property type="evidence" value="ECO:0007669"/>
    <property type="project" value="UniProtKB-KW"/>
</dbReference>
<name>A0A6A4N8A9_LUPAL</name>
<organism evidence="8 9">
    <name type="scientific">Lupinus albus</name>
    <name type="common">White lupine</name>
    <name type="synonym">Lupinus termis</name>
    <dbReference type="NCBI Taxonomy" id="3870"/>
    <lineage>
        <taxon>Eukaryota</taxon>
        <taxon>Viridiplantae</taxon>
        <taxon>Streptophyta</taxon>
        <taxon>Embryophyta</taxon>
        <taxon>Tracheophyta</taxon>
        <taxon>Spermatophyta</taxon>
        <taxon>Magnoliopsida</taxon>
        <taxon>eudicotyledons</taxon>
        <taxon>Gunneridae</taxon>
        <taxon>Pentapetalae</taxon>
        <taxon>rosids</taxon>
        <taxon>fabids</taxon>
        <taxon>Fabales</taxon>
        <taxon>Fabaceae</taxon>
        <taxon>Papilionoideae</taxon>
        <taxon>50 kb inversion clade</taxon>
        <taxon>genistoids sensu lato</taxon>
        <taxon>core genistoids</taxon>
        <taxon>Genisteae</taxon>
        <taxon>Lupinus</taxon>
    </lineage>
</organism>
<evidence type="ECO:0000256" key="5">
    <source>
        <dbReference type="ARBA" id="ARBA00022729"/>
    </source>
</evidence>
<feature type="signal peptide" evidence="7">
    <location>
        <begin position="1"/>
        <end position="27"/>
    </location>
</feature>
<evidence type="ECO:0000256" key="3">
    <source>
        <dbReference type="ARBA" id="ARBA00022525"/>
    </source>
</evidence>
<evidence type="ECO:0000313" key="9">
    <source>
        <dbReference type="Proteomes" id="UP000447434"/>
    </source>
</evidence>
<dbReference type="Pfam" id="PF05498">
    <property type="entry name" value="RALF"/>
    <property type="match status" value="1"/>
</dbReference>
<dbReference type="AlphaFoldDB" id="A0A6A4N8A9"/>
<protein>
    <submittedName>
        <fullName evidence="8">Putative rapid ALkalinization Factor</fullName>
    </submittedName>
</protein>
<gene>
    <name evidence="8" type="ORF">Lalb_Chr25g0285351</name>
</gene>
<evidence type="ECO:0000256" key="1">
    <source>
        <dbReference type="ARBA" id="ARBA00004613"/>
    </source>
</evidence>
<feature type="chain" id="PRO_5025679355" evidence="7">
    <location>
        <begin position="28"/>
        <end position="67"/>
    </location>
</feature>
<dbReference type="EMBL" id="WOCE01000025">
    <property type="protein sequence ID" value="KAE9585091.1"/>
    <property type="molecule type" value="Genomic_DNA"/>
</dbReference>
<dbReference type="GO" id="GO:0005576">
    <property type="term" value="C:extracellular region"/>
    <property type="evidence" value="ECO:0007669"/>
    <property type="project" value="UniProtKB-SubCell"/>
</dbReference>
<evidence type="ECO:0000256" key="7">
    <source>
        <dbReference type="SAM" id="SignalP"/>
    </source>
</evidence>
<dbReference type="GO" id="GO:0040008">
    <property type="term" value="P:regulation of growth"/>
    <property type="evidence" value="ECO:0007669"/>
    <property type="project" value="UniProtKB-ARBA"/>
</dbReference>
<keyword evidence="5 7" id="KW-0732">Signal</keyword>
<keyword evidence="6" id="KW-1015">Disulfide bond</keyword>
<evidence type="ECO:0000256" key="4">
    <source>
        <dbReference type="ARBA" id="ARBA00022702"/>
    </source>
</evidence>
<comment type="subcellular location">
    <subcellularLocation>
        <location evidence="1">Secreted</location>
    </subcellularLocation>
</comment>
<evidence type="ECO:0000256" key="6">
    <source>
        <dbReference type="ARBA" id="ARBA00023157"/>
    </source>
</evidence>
<keyword evidence="9" id="KW-1185">Reference proteome</keyword>
<keyword evidence="3" id="KW-0964">Secreted</keyword>
<evidence type="ECO:0000313" key="8">
    <source>
        <dbReference type="EMBL" id="KAE9585091.1"/>
    </source>
</evidence>
<comment type="similarity">
    <text evidence="2">Belongs to the plant rapid alkalinization factor (RALF) family.</text>
</comment>
<accession>A0A6A4N8A9</accession>
<dbReference type="Proteomes" id="UP000447434">
    <property type="component" value="Chromosome 25"/>
</dbReference>
<comment type="caution">
    <text evidence="8">The sequence shown here is derived from an EMBL/GenBank/DDBJ whole genome shotgun (WGS) entry which is preliminary data.</text>
</comment>
<keyword evidence="4" id="KW-0372">Hormone</keyword>
<evidence type="ECO:0000256" key="2">
    <source>
        <dbReference type="ARBA" id="ARBA00009178"/>
    </source>
</evidence>
<reference evidence="9" key="1">
    <citation type="journal article" date="2020" name="Nat. Commun.">
        <title>Genome sequence of the cluster root forming white lupin.</title>
        <authorList>
            <person name="Hufnagel B."/>
            <person name="Marques A."/>
            <person name="Soriano A."/>
            <person name="Marques L."/>
            <person name="Divol F."/>
            <person name="Doumas P."/>
            <person name="Sallet E."/>
            <person name="Mancinotti D."/>
            <person name="Carrere S."/>
            <person name="Marande W."/>
            <person name="Arribat S."/>
            <person name="Keller J."/>
            <person name="Huneau C."/>
            <person name="Blein T."/>
            <person name="Aime D."/>
            <person name="Laguerre M."/>
            <person name="Taylor J."/>
            <person name="Schubert V."/>
            <person name="Nelson M."/>
            <person name="Geu-Flores F."/>
            <person name="Crespi M."/>
            <person name="Gallardo-Guerrero K."/>
            <person name="Delaux P.-M."/>
            <person name="Salse J."/>
            <person name="Berges H."/>
            <person name="Guyot R."/>
            <person name="Gouzy J."/>
            <person name="Peret B."/>
        </authorList>
    </citation>
    <scope>NUCLEOTIDE SEQUENCE [LARGE SCALE GENOMIC DNA]</scope>
    <source>
        <strain evidence="9">cv. Amiga</strain>
    </source>
</reference>
<proteinExistence type="inferred from homology"/>